<feature type="compositionally biased region" description="Basic and acidic residues" evidence="1">
    <location>
        <begin position="1"/>
        <end position="13"/>
    </location>
</feature>
<protein>
    <submittedName>
        <fullName evidence="2">Uncharacterized protein</fullName>
    </submittedName>
</protein>
<feature type="compositionally biased region" description="Polar residues" evidence="1">
    <location>
        <begin position="27"/>
        <end position="37"/>
    </location>
</feature>
<dbReference type="Proteomes" id="UP000031938">
    <property type="component" value="Unassembled WGS sequence"/>
</dbReference>
<sequence>MFEFSKSKGFEKGKRGKNFLKRKIKTSPMTRLSTNSR</sequence>
<keyword evidence="3" id="KW-1185">Reference proteome</keyword>
<organism evidence="2 3">
    <name type="scientific">Jeotgalibacillus soli</name>
    <dbReference type="NCBI Taxonomy" id="889306"/>
    <lineage>
        <taxon>Bacteria</taxon>
        <taxon>Bacillati</taxon>
        <taxon>Bacillota</taxon>
        <taxon>Bacilli</taxon>
        <taxon>Bacillales</taxon>
        <taxon>Caryophanaceae</taxon>
        <taxon>Jeotgalibacillus</taxon>
    </lineage>
</organism>
<evidence type="ECO:0000313" key="2">
    <source>
        <dbReference type="EMBL" id="KIL47207.1"/>
    </source>
</evidence>
<feature type="compositionally biased region" description="Basic residues" evidence="1">
    <location>
        <begin position="14"/>
        <end position="25"/>
    </location>
</feature>
<feature type="region of interest" description="Disordered" evidence="1">
    <location>
        <begin position="1"/>
        <end position="37"/>
    </location>
</feature>
<proteinExistence type="predicted"/>
<dbReference type="STRING" id="889306.KP78_17800"/>
<evidence type="ECO:0000313" key="3">
    <source>
        <dbReference type="Proteomes" id="UP000031938"/>
    </source>
</evidence>
<comment type="caution">
    <text evidence="2">The sequence shown here is derived from an EMBL/GenBank/DDBJ whole genome shotgun (WGS) entry which is preliminary data.</text>
</comment>
<name>A0A0C2VE44_9BACL</name>
<dbReference type="EMBL" id="JXRP01000014">
    <property type="protein sequence ID" value="KIL47207.1"/>
    <property type="molecule type" value="Genomic_DNA"/>
</dbReference>
<gene>
    <name evidence="2" type="ORF">KP78_17800</name>
</gene>
<evidence type="ECO:0000256" key="1">
    <source>
        <dbReference type="SAM" id="MobiDB-lite"/>
    </source>
</evidence>
<accession>A0A0C2VE44</accession>
<reference evidence="2 3" key="1">
    <citation type="submission" date="2015-01" db="EMBL/GenBank/DDBJ databases">
        <title>Genome sequencing of Jeotgalibacillus soli.</title>
        <authorList>
            <person name="Goh K.M."/>
            <person name="Chan K.-G."/>
            <person name="Yaakop A.S."/>
            <person name="Ee R."/>
            <person name="Gan H.M."/>
            <person name="Chan C.S."/>
        </authorList>
    </citation>
    <scope>NUCLEOTIDE SEQUENCE [LARGE SCALE GENOMIC DNA]</scope>
    <source>
        <strain evidence="2 3">P9</strain>
    </source>
</reference>
<dbReference type="AlphaFoldDB" id="A0A0C2VE44"/>
<dbReference type="PATRIC" id="fig|889306.3.peg.1793"/>